<keyword evidence="7 8" id="KW-0472">Membrane</keyword>
<dbReference type="PANTHER" id="PTHR30330">
    <property type="entry name" value="AGSS FAMILY TRANSPORTER, SODIUM-ALANINE"/>
    <property type="match status" value="1"/>
</dbReference>
<evidence type="ECO:0000256" key="7">
    <source>
        <dbReference type="ARBA" id="ARBA00023136"/>
    </source>
</evidence>
<keyword evidence="6 8" id="KW-1133">Transmembrane helix</keyword>
<feature type="transmembrane region" description="Helical" evidence="8">
    <location>
        <begin position="151"/>
        <end position="175"/>
    </location>
</feature>
<evidence type="ECO:0000313" key="10">
    <source>
        <dbReference type="EMBL" id="MCZ7407447.1"/>
    </source>
</evidence>
<evidence type="ECO:0000256" key="4">
    <source>
        <dbReference type="ARBA" id="ARBA00022475"/>
    </source>
</evidence>
<dbReference type="GO" id="GO:0005886">
    <property type="term" value="C:plasma membrane"/>
    <property type="evidence" value="ECO:0007669"/>
    <property type="project" value="UniProtKB-SubCell"/>
</dbReference>
<dbReference type="Pfam" id="PF01235">
    <property type="entry name" value="Na_Ala_symp"/>
    <property type="match status" value="1"/>
</dbReference>
<organism evidence="9 12">
    <name type="scientific">Parvimonas micra</name>
    <dbReference type="NCBI Taxonomy" id="33033"/>
    <lineage>
        <taxon>Bacteria</taxon>
        <taxon>Bacillati</taxon>
        <taxon>Bacillota</taxon>
        <taxon>Tissierellia</taxon>
        <taxon>Tissierellales</taxon>
        <taxon>Peptoniphilaceae</taxon>
        <taxon>Parvimonas</taxon>
    </lineage>
</organism>
<name>A0A0B4S3L0_9FIRM</name>
<comment type="subcellular location">
    <subcellularLocation>
        <location evidence="1 8">Cell membrane</location>
        <topology evidence="1 8">Multi-pass membrane protein</topology>
    </subcellularLocation>
</comment>
<dbReference type="Proteomes" id="UP001141458">
    <property type="component" value="Unassembled WGS sequence"/>
</dbReference>
<comment type="similarity">
    <text evidence="2 8">Belongs to the alanine or glycine:cation symporter (AGCS) (TC 2.A.25) family.</text>
</comment>
<feature type="transmembrane region" description="Helical" evidence="8">
    <location>
        <begin position="309"/>
        <end position="330"/>
    </location>
</feature>
<keyword evidence="3 8" id="KW-0813">Transport</keyword>
<feature type="transmembrane region" description="Helical" evidence="8">
    <location>
        <begin position="387"/>
        <end position="407"/>
    </location>
</feature>
<dbReference type="AlphaFoldDB" id="A0A0B4S3L0"/>
<dbReference type="PANTHER" id="PTHR30330:SF3">
    <property type="entry name" value="TRANSCRIPTIONAL REGULATOR, LRP FAMILY"/>
    <property type="match status" value="1"/>
</dbReference>
<feature type="transmembrane region" description="Helical" evidence="8">
    <location>
        <begin position="20"/>
        <end position="43"/>
    </location>
</feature>
<dbReference type="STRING" id="33033.NW74_07140"/>
<feature type="transmembrane region" description="Helical" evidence="8">
    <location>
        <begin position="241"/>
        <end position="264"/>
    </location>
</feature>
<evidence type="ECO:0000256" key="6">
    <source>
        <dbReference type="ARBA" id="ARBA00022989"/>
    </source>
</evidence>
<feature type="transmembrane region" description="Helical" evidence="8">
    <location>
        <begin position="100"/>
        <end position="123"/>
    </location>
</feature>
<sequence>MHSLISILSSFADWLWGPPLLILLVGGGIFLTLRLGFFQIRYFPYIMNQTFGKMFSKNKSGEGTVSPFQAATAALASSIGAANIVVVPSIIFIAGPGSILWMWITAIVGQATKFGEIVLGILYRQKNEDGEYVGGACYYLQHGIGGKIGKILGSLVAFFFMIEILPSITVQTLAATGPLEQLGVHKYIAIGLVFFLVILVVYGGIKRIGQVTEKLVPFMALIYLIFGLIVLAININKVPEAFKMIFVGAFNPKAIAGGAAGWAVKKAITNGVARGVYSNESGMGSAPYAHSTAITDHPARQGMWGVFEVFVDTIIVCTMSALIVLTTGIWKNPEYKSIAVERAFNSIFGNIGSVVVSISLFLFVLSTIIVIVFYVEKLAEYLFGTKVGKIMRFIATIMIVLAAVLSFEHAGVFLDLTLGLVVIPNMIGIIFMSGKIKKAKDEFFHTEGKFYLKDKAK</sequence>
<keyword evidence="5 8" id="KW-0812">Transmembrane</keyword>
<feature type="transmembrane region" description="Helical" evidence="8">
    <location>
        <begin position="413"/>
        <end position="432"/>
    </location>
</feature>
<evidence type="ECO:0000256" key="8">
    <source>
        <dbReference type="RuleBase" id="RU363064"/>
    </source>
</evidence>
<feature type="transmembrane region" description="Helical" evidence="8">
    <location>
        <begin position="64"/>
        <end position="94"/>
    </location>
</feature>
<evidence type="ECO:0000313" key="12">
    <source>
        <dbReference type="Proteomes" id="UP000031386"/>
    </source>
</evidence>
<proteinExistence type="inferred from homology"/>
<keyword evidence="8" id="KW-0769">Symport</keyword>
<evidence type="ECO:0000256" key="2">
    <source>
        <dbReference type="ARBA" id="ARBA00009261"/>
    </source>
</evidence>
<dbReference type="InterPro" id="IPR001463">
    <property type="entry name" value="Na/Ala_symport"/>
</dbReference>
<dbReference type="Proteomes" id="UP000031386">
    <property type="component" value="Chromosome"/>
</dbReference>
<dbReference type="KEGG" id="pmic:NW74_07140"/>
<evidence type="ECO:0000256" key="3">
    <source>
        <dbReference type="ARBA" id="ARBA00022448"/>
    </source>
</evidence>
<reference evidence="10" key="2">
    <citation type="submission" date="2022-07" db="EMBL/GenBank/DDBJ databases">
        <title>Parvimonas micra travels from the subgingival sulcus of the human oral cavity to the colorectal adenocarcinoma.</title>
        <authorList>
            <person name="Conde-Perez K."/>
            <person name="Buetas E."/>
            <person name="Aja-Macaya P."/>
            <person name="Martin-De Arribas E."/>
            <person name="Iglesias-Corras I."/>
            <person name="Trigo-Tasende N."/>
            <person name="Nasser-Ali M."/>
            <person name="Estevez L.S."/>
            <person name="Rumbo-Feal S."/>
            <person name="Otero-Alen B."/>
            <person name="Noguera J.F."/>
            <person name="Concha A."/>
            <person name="Pardinas-Lopez S."/>
            <person name="Carda-Dieguez M."/>
            <person name="Gomez-Randulfe I."/>
            <person name="Martinez-Lago N."/>
            <person name="Ladra S."/>
            <person name="Aparicio L.A."/>
            <person name="Bou G."/>
            <person name="Mira A."/>
            <person name="Vallejo J.A."/>
            <person name="Poza M."/>
        </authorList>
    </citation>
    <scope>NUCLEOTIDE SEQUENCE</scope>
    <source>
        <strain evidence="11">PM102KC-G-1</strain>
        <strain evidence="10">PM79KC-AC-4</strain>
    </source>
</reference>
<keyword evidence="4 8" id="KW-1003">Cell membrane</keyword>
<protein>
    <submittedName>
        <fullName evidence="9">Amino acid carrier protein</fullName>
    </submittedName>
</protein>
<gene>
    <name evidence="11" type="ORF">NM222_00660</name>
    <name evidence="10" type="ORF">NND69_03600</name>
    <name evidence="9" type="ORF">NW74_07140</name>
</gene>
<evidence type="ECO:0000256" key="5">
    <source>
        <dbReference type="ARBA" id="ARBA00022692"/>
    </source>
</evidence>
<feature type="transmembrane region" description="Helical" evidence="8">
    <location>
        <begin position="217"/>
        <end position="235"/>
    </location>
</feature>
<dbReference type="OrthoDB" id="9804874at2"/>
<evidence type="ECO:0000313" key="11">
    <source>
        <dbReference type="EMBL" id="WBB31018.1"/>
    </source>
</evidence>
<dbReference type="EMBL" id="JANDZV010000002">
    <property type="protein sequence ID" value="MCZ7407447.1"/>
    <property type="molecule type" value="Genomic_DNA"/>
</dbReference>
<dbReference type="GO" id="GO:0005283">
    <property type="term" value="F:amino acid:sodium symporter activity"/>
    <property type="evidence" value="ECO:0007669"/>
    <property type="project" value="InterPro"/>
</dbReference>
<keyword evidence="12" id="KW-1185">Reference proteome</keyword>
<evidence type="ECO:0000313" key="9">
    <source>
        <dbReference type="EMBL" id="AIZ37114.1"/>
    </source>
</evidence>
<dbReference type="PRINTS" id="PR00175">
    <property type="entry name" value="NAALASMPORT"/>
</dbReference>
<feature type="transmembrane region" description="Helical" evidence="8">
    <location>
        <begin position="350"/>
        <end position="375"/>
    </location>
</feature>
<dbReference type="Proteomes" id="UP001210690">
    <property type="component" value="Chromosome"/>
</dbReference>
<dbReference type="NCBIfam" id="TIGR00835">
    <property type="entry name" value="agcS"/>
    <property type="match status" value="1"/>
</dbReference>
<dbReference type="EMBL" id="CP101412">
    <property type="protein sequence ID" value="WBB31018.1"/>
    <property type="molecule type" value="Genomic_DNA"/>
</dbReference>
<accession>A0A0B4S3L0</accession>
<dbReference type="RefSeq" id="WP_041954691.1">
    <property type="nucleotide sequence ID" value="NZ_CP009761.1"/>
</dbReference>
<feature type="transmembrane region" description="Helical" evidence="8">
    <location>
        <begin position="187"/>
        <end position="205"/>
    </location>
</feature>
<dbReference type="EMBL" id="CP009761">
    <property type="protein sequence ID" value="AIZ37114.1"/>
    <property type="molecule type" value="Genomic_DNA"/>
</dbReference>
<reference evidence="9 12" key="1">
    <citation type="submission" date="2014-10" db="EMBL/GenBank/DDBJ databases">
        <title>Complete genome sequence of Parvimonas micra KCOM 1535 (= ChDC B708).</title>
        <authorList>
            <person name="Kook J.-K."/>
            <person name="Park S.-N."/>
            <person name="Lim Y.K."/>
            <person name="Roh H."/>
        </authorList>
    </citation>
    <scope>NUCLEOTIDE SEQUENCE [LARGE SCALE GENOMIC DNA]</scope>
    <source>
        <strain evidence="9">KCOM 1535</strain>
        <strain evidence="12">KCOM 1535 / ChDC B708</strain>
    </source>
</reference>
<evidence type="ECO:0000256" key="1">
    <source>
        <dbReference type="ARBA" id="ARBA00004651"/>
    </source>
</evidence>